<dbReference type="InterPro" id="IPR019575">
    <property type="entry name" value="Nuop51_4Fe4S-bd"/>
</dbReference>
<dbReference type="SMART" id="SM00928">
    <property type="entry name" value="NADH_4Fe-4S"/>
    <property type="match status" value="1"/>
</dbReference>
<dbReference type="PANTHER" id="PTHR11780">
    <property type="entry name" value="NADH-UBIQUINONE OXIDOREDUCTASE FLAVOPROTEIN 1 NDUFV1"/>
    <property type="match status" value="1"/>
</dbReference>
<gene>
    <name evidence="11" type="ORF">SOMG_02125</name>
</gene>
<keyword evidence="8" id="KW-0408">Iron</keyword>
<evidence type="ECO:0000256" key="8">
    <source>
        <dbReference type="ARBA" id="ARBA00023004"/>
    </source>
</evidence>
<evidence type="ECO:0000256" key="9">
    <source>
        <dbReference type="ARBA" id="ARBA00023014"/>
    </source>
</evidence>
<evidence type="ECO:0000256" key="1">
    <source>
        <dbReference type="ARBA" id="ARBA00001917"/>
    </source>
</evidence>
<dbReference type="AlphaFoldDB" id="A0AAE9W9Q6"/>
<dbReference type="GO" id="GO:0051539">
    <property type="term" value="F:4 iron, 4 sulfur cluster binding"/>
    <property type="evidence" value="ECO:0007669"/>
    <property type="project" value="UniProtKB-KW"/>
</dbReference>
<keyword evidence="5" id="KW-0285">Flavoprotein</keyword>
<dbReference type="Pfam" id="PF01512">
    <property type="entry name" value="Complex1_51K"/>
    <property type="match status" value="1"/>
</dbReference>
<evidence type="ECO:0000256" key="7">
    <source>
        <dbReference type="ARBA" id="ARBA00022723"/>
    </source>
</evidence>
<keyword evidence="7" id="KW-0479">Metal-binding</keyword>
<dbReference type="KEGG" id="som:SOMG_02125"/>
<feature type="domain" description="NADH-ubiquinone oxidoreductase 51kDa subunit iron-sulphur binding" evidence="10">
    <location>
        <begin position="363"/>
        <end position="408"/>
    </location>
</feature>
<sequence length="451" mass="50970">MNAMILLLKKPFKNSLSYAQNYFVKRFSQYNHEERLFTNLHRKERRSIKDALDEQTRFEITKILKKDPIDIIKTIEKSRLRGKSSGMPTFLKMLDVRDEMAKDSNIENKRKTSVVVINAAENEPGTFKDRMLLSYEPLKIIEGALIASSAVDSTLCYIYTRKDYYAEMINLQKSIVQCYGSKLLGRNILGTNTKLDILVHPGAGTYITSEESALLESLEGRFPIAMQLPQPVSAKGLFGLPTLMLNVETAANLSDIMKREISNKEVENNYETKLFCISGDVNNPGITEGKLSCSLKELIETHTGGVKDGWDSLVGVYAGGPASGILNKEQCERTTMDYQTLEALGCNLKNGSLIVLNNQDHVVDSLLNFFRFYSKETCHICPVCRPGIEDVEDVLTDLQHGTANFGEIQNILSRFQQPMQEGIVCGFADNFRRPFLTYVNNFQHDLVRRTR</sequence>
<dbReference type="EMBL" id="CP115611">
    <property type="protein sequence ID" value="WBW71953.1"/>
    <property type="molecule type" value="Genomic_DNA"/>
</dbReference>
<dbReference type="InterPro" id="IPR037207">
    <property type="entry name" value="Nuop51_4Fe4S-bd_sf"/>
</dbReference>
<dbReference type="Gene3D" id="3.40.50.11540">
    <property type="entry name" value="NADH-ubiquinone oxidoreductase 51kDa subunit"/>
    <property type="match status" value="1"/>
</dbReference>
<evidence type="ECO:0000256" key="6">
    <source>
        <dbReference type="ARBA" id="ARBA00022643"/>
    </source>
</evidence>
<comment type="cofactor">
    <cofactor evidence="1">
        <name>FMN</name>
        <dbReference type="ChEBI" id="CHEBI:58210"/>
    </cofactor>
</comment>
<comment type="cofactor">
    <cofactor evidence="2">
        <name>[4Fe-4S] cluster</name>
        <dbReference type="ChEBI" id="CHEBI:49883"/>
    </cofactor>
</comment>
<dbReference type="PANTHER" id="PTHR11780:SF10">
    <property type="entry name" value="NADH DEHYDROGENASE [UBIQUINONE] FLAVOPROTEIN 1, MITOCHONDRIAL"/>
    <property type="match status" value="1"/>
</dbReference>
<dbReference type="GeneID" id="80875606"/>
<keyword evidence="12" id="KW-1185">Reference proteome</keyword>
<proteinExistence type="inferred from homology"/>
<reference evidence="11 12" key="1">
    <citation type="journal article" date="2023" name="G3 (Bethesda)">
        <title>A high-quality reference genome for the fission yeast Schizosaccharomyces osmophilus.</title>
        <authorList>
            <person name="Jia G.S."/>
            <person name="Zhang W.C."/>
            <person name="Liang Y."/>
            <person name="Liu X.H."/>
            <person name="Rhind N."/>
            <person name="Pidoux A."/>
            <person name="Brysch-Herzberg M."/>
            <person name="Du L.L."/>
        </authorList>
    </citation>
    <scope>NUCLEOTIDE SEQUENCE [LARGE SCALE GENOMIC DNA]</scope>
    <source>
        <strain evidence="11 12">CBS 15793</strain>
    </source>
</reference>
<evidence type="ECO:0000256" key="2">
    <source>
        <dbReference type="ARBA" id="ARBA00001966"/>
    </source>
</evidence>
<evidence type="ECO:0000256" key="3">
    <source>
        <dbReference type="ARBA" id="ARBA00007523"/>
    </source>
</evidence>
<comment type="similarity">
    <text evidence="3">Belongs to the complex I 51 kDa subunit family.</text>
</comment>
<dbReference type="InterPro" id="IPR050837">
    <property type="entry name" value="ComplexI_51kDa_subunit"/>
</dbReference>
<keyword evidence="9" id="KW-0411">Iron-sulfur</keyword>
<keyword evidence="6" id="KW-0288">FMN</keyword>
<dbReference type="SUPFAM" id="SSF142984">
    <property type="entry name" value="Nqo1 middle domain-like"/>
    <property type="match status" value="1"/>
</dbReference>
<dbReference type="Pfam" id="PF22461">
    <property type="entry name" value="SLBB_2"/>
    <property type="match status" value="1"/>
</dbReference>
<dbReference type="SUPFAM" id="SSF142019">
    <property type="entry name" value="Nqo1 FMN-binding domain-like"/>
    <property type="match status" value="1"/>
</dbReference>
<keyword evidence="4" id="KW-0004">4Fe-4S</keyword>
<name>A0AAE9W9Q6_9SCHI</name>
<evidence type="ECO:0000313" key="12">
    <source>
        <dbReference type="Proteomes" id="UP001212411"/>
    </source>
</evidence>
<evidence type="ECO:0000259" key="10">
    <source>
        <dbReference type="SMART" id="SM00928"/>
    </source>
</evidence>
<dbReference type="InterPro" id="IPR054765">
    <property type="entry name" value="SLBB_dom"/>
</dbReference>
<accession>A0AAE9W9Q6</accession>
<organism evidence="11 12">
    <name type="scientific">Schizosaccharomyces osmophilus</name>
    <dbReference type="NCBI Taxonomy" id="2545709"/>
    <lineage>
        <taxon>Eukaryota</taxon>
        <taxon>Fungi</taxon>
        <taxon>Dikarya</taxon>
        <taxon>Ascomycota</taxon>
        <taxon>Taphrinomycotina</taxon>
        <taxon>Schizosaccharomycetes</taxon>
        <taxon>Schizosaccharomycetales</taxon>
        <taxon>Schizosaccharomycetaceae</taxon>
        <taxon>Schizosaccharomyces</taxon>
    </lineage>
</organism>
<dbReference type="Proteomes" id="UP001212411">
    <property type="component" value="Chromosome 1"/>
</dbReference>
<evidence type="ECO:0000313" key="11">
    <source>
        <dbReference type="EMBL" id="WBW71953.1"/>
    </source>
</evidence>
<evidence type="ECO:0000256" key="4">
    <source>
        <dbReference type="ARBA" id="ARBA00022485"/>
    </source>
</evidence>
<dbReference type="InterPro" id="IPR037225">
    <property type="entry name" value="Nuo51_FMN-bd_sf"/>
</dbReference>
<protein>
    <submittedName>
        <fullName evidence="11">Mitochondrial iron-sulfur cluster protein</fullName>
    </submittedName>
</protein>
<dbReference type="Gene3D" id="3.10.20.600">
    <property type="match status" value="1"/>
</dbReference>
<dbReference type="GO" id="GO:0046872">
    <property type="term" value="F:metal ion binding"/>
    <property type="evidence" value="ECO:0007669"/>
    <property type="project" value="UniProtKB-KW"/>
</dbReference>
<dbReference type="SUPFAM" id="SSF140490">
    <property type="entry name" value="Nqo1C-terminal domain-like"/>
    <property type="match status" value="1"/>
</dbReference>
<dbReference type="RefSeq" id="XP_056036196.1">
    <property type="nucleotide sequence ID" value="XM_056180917.1"/>
</dbReference>
<evidence type="ECO:0000256" key="5">
    <source>
        <dbReference type="ARBA" id="ARBA00022630"/>
    </source>
</evidence>
<dbReference type="Gene3D" id="1.20.1440.230">
    <property type="entry name" value="NADH-ubiquinone oxidoreductase 51kDa subunit, iron-sulphur binding domain"/>
    <property type="match status" value="1"/>
</dbReference>
<dbReference type="Pfam" id="PF10589">
    <property type="entry name" value="NADH_4Fe-4S"/>
    <property type="match status" value="1"/>
</dbReference>
<dbReference type="InterPro" id="IPR011538">
    <property type="entry name" value="Nuo51_FMN-bd"/>
</dbReference>